<dbReference type="GO" id="GO:0045892">
    <property type="term" value="P:negative regulation of DNA-templated transcription"/>
    <property type="evidence" value="ECO:0007669"/>
    <property type="project" value="TreeGrafter"/>
</dbReference>
<feature type="compositionally biased region" description="Basic and acidic residues" evidence="1">
    <location>
        <begin position="1"/>
        <end position="18"/>
    </location>
</feature>
<proteinExistence type="predicted"/>
<dbReference type="Proteomes" id="UP000270094">
    <property type="component" value="Unassembled WGS sequence"/>
</dbReference>
<dbReference type="GO" id="GO:0042393">
    <property type="term" value="F:histone binding"/>
    <property type="evidence" value="ECO:0007669"/>
    <property type="project" value="TreeGrafter"/>
</dbReference>
<evidence type="ECO:0000313" key="3">
    <source>
        <dbReference type="Proteomes" id="UP000270094"/>
    </source>
</evidence>
<dbReference type="PANTHER" id="PTHR14296:SF16">
    <property type="entry name" value="REMODELING AND SPACING FACTOR 1"/>
    <property type="match status" value="1"/>
</dbReference>
<feature type="region of interest" description="Disordered" evidence="1">
    <location>
        <begin position="1"/>
        <end position="76"/>
    </location>
</feature>
<feature type="compositionally biased region" description="Polar residues" evidence="1">
    <location>
        <begin position="22"/>
        <end position="34"/>
    </location>
</feature>
<feature type="non-terminal residue" evidence="2">
    <location>
        <position position="1"/>
    </location>
</feature>
<dbReference type="OrthoDB" id="10055895at2759"/>
<keyword evidence="3" id="KW-1185">Reference proteome</keyword>
<dbReference type="PANTHER" id="PTHR14296">
    <property type="entry name" value="REMODELING AND SPACING FACTOR 1"/>
    <property type="match status" value="1"/>
</dbReference>
<dbReference type="EMBL" id="UYYB01095857">
    <property type="protein sequence ID" value="VDM75805.1"/>
    <property type="molecule type" value="Genomic_DNA"/>
</dbReference>
<accession>A0A3P7KZB2</accession>
<dbReference type="AlphaFoldDB" id="A0A3P7KZB2"/>
<dbReference type="InterPro" id="IPR028938">
    <property type="entry name" value="Rsf1-like"/>
</dbReference>
<reference evidence="2 3" key="1">
    <citation type="submission" date="2018-11" db="EMBL/GenBank/DDBJ databases">
        <authorList>
            <consortium name="Pathogen Informatics"/>
        </authorList>
    </citation>
    <scope>NUCLEOTIDE SEQUENCE [LARGE SCALE GENOMIC DNA]</scope>
</reference>
<organism evidence="2 3">
    <name type="scientific">Strongylus vulgaris</name>
    <name type="common">Blood worm</name>
    <dbReference type="NCBI Taxonomy" id="40348"/>
    <lineage>
        <taxon>Eukaryota</taxon>
        <taxon>Metazoa</taxon>
        <taxon>Ecdysozoa</taxon>
        <taxon>Nematoda</taxon>
        <taxon>Chromadorea</taxon>
        <taxon>Rhabditida</taxon>
        <taxon>Rhabditina</taxon>
        <taxon>Rhabditomorpha</taxon>
        <taxon>Strongyloidea</taxon>
        <taxon>Strongylidae</taxon>
        <taxon>Strongylus</taxon>
    </lineage>
</organism>
<protein>
    <submittedName>
        <fullName evidence="2">Uncharacterized protein</fullName>
    </submittedName>
</protein>
<gene>
    <name evidence="2" type="ORF">SVUK_LOCUS10803</name>
</gene>
<name>A0A3P7KZB2_STRVU</name>
<evidence type="ECO:0000256" key="1">
    <source>
        <dbReference type="SAM" id="MobiDB-lite"/>
    </source>
</evidence>
<feature type="compositionally biased region" description="Acidic residues" evidence="1">
    <location>
        <begin position="56"/>
        <end position="66"/>
    </location>
</feature>
<sequence>LGEEARDYYPPVKDETNGVHKPSTQPEVDQTSIVATCGTAEDDSTTAIPSRGSTADDPEIEDDVSDAEQPGPAGIRKASAAPQVLEFETSYHTNIMLVILKIDAQQLRCDPDFAVICSFINKFFTLMSSLFSSFFSNRRICVISSILGMEPVSFSQLENMFTTLEDGRVSKELVDLHLKLLRRSIVKTVSNDSFEKCLLKYLSSTGLLPSEKRQLET</sequence>
<dbReference type="GO" id="GO:0031213">
    <property type="term" value="C:RSF complex"/>
    <property type="evidence" value="ECO:0007669"/>
    <property type="project" value="InterPro"/>
</dbReference>
<evidence type="ECO:0000313" key="2">
    <source>
        <dbReference type="EMBL" id="VDM75805.1"/>
    </source>
</evidence>